<feature type="compositionally biased region" description="Acidic residues" evidence="1">
    <location>
        <begin position="1"/>
        <end position="11"/>
    </location>
</feature>
<dbReference type="EMBL" id="JARAWC010000024">
    <property type="protein sequence ID" value="MDX2963797.1"/>
    <property type="molecule type" value="Genomic_DNA"/>
</dbReference>
<evidence type="ECO:0000313" key="5">
    <source>
        <dbReference type="Proteomes" id="UP001282288"/>
    </source>
</evidence>
<dbReference type="Proteomes" id="UP001282288">
    <property type="component" value="Unassembled WGS sequence"/>
</dbReference>
<dbReference type="RefSeq" id="WP_010355500.1">
    <property type="nucleotide sequence ID" value="NZ_BCMK01000041.1"/>
</dbReference>
<protein>
    <submittedName>
        <fullName evidence="2">Uncharacterized protein</fullName>
    </submittedName>
</protein>
<dbReference type="AlphaFoldDB" id="A0AAP6EI31"/>
<reference evidence="2 4" key="1">
    <citation type="journal article" date="2023" name="Microb. Genom.">
        <title>Mesoterricola silvestris gen. nov., sp. nov., Mesoterricola sediminis sp. nov., Geothrix oryzae sp. nov., Geothrix edaphica sp. nov., Geothrix rubra sp. nov., and Geothrix limicola sp. nov., six novel members of Acidobacteriota isolated from soils.</title>
        <authorList>
            <person name="Weisberg A.J."/>
            <person name="Pearce E."/>
            <person name="Kramer C.G."/>
            <person name="Chang J.H."/>
            <person name="Clarke C.R."/>
        </authorList>
    </citation>
    <scope>NUCLEOTIDE SEQUENCE</scope>
    <source>
        <strain evidence="3 4">NB05-1H</strain>
        <strain evidence="2">NRRL_B-16521</strain>
    </source>
</reference>
<name>A0AAP6EI31_9ACTN</name>
<evidence type="ECO:0000256" key="1">
    <source>
        <dbReference type="SAM" id="MobiDB-lite"/>
    </source>
</evidence>
<gene>
    <name evidence="2" type="ORF">PV399_29345</name>
    <name evidence="3" type="ORF">PV666_27590</name>
</gene>
<dbReference type="EMBL" id="JARAWP010000017">
    <property type="protein sequence ID" value="MDX3021628.1"/>
    <property type="molecule type" value="Genomic_DNA"/>
</dbReference>
<proteinExistence type="predicted"/>
<keyword evidence="4" id="KW-1185">Reference proteome</keyword>
<evidence type="ECO:0000313" key="2">
    <source>
        <dbReference type="EMBL" id="MDX2963797.1"/>
    </source>
</evidence>
<evidence type="ECO:0000313" key="4">
    <source>
        <dbReference type="Proteomes" id="UP001272987"/>
    </source>
</evidence>
<sequence>MPSDPEEFEDGGGDRQVSTDQVSSGPIAVGGHSSVTVGPMSPEGPTEGLLRAVHEVREDLTRVRPDVLDSSLDGILARAESQVEHAGELPLPLARLLHSHLMRSSIAPLFSSALRLAELLAEYAEPDAESDEDIVVRDYHMPAPPQGAVYGTHPGTPAKHTPPGPGTGSDDDEWPDPVDG</sequence>
<dbReference type="Proteomes" id="UP001272987">
    <property type="component" value="Unassembled WGS sequence"/>
</dbReference>
<evidence type="ECO:0000313" key="3">
    <source>
        <dbReference type="EMBL" id="MDX3021628.1"/>
    </source>
</evidence>
<feature type="compositionally biased region" description="Acidic residues" evidence="1">
    <location>
        <begin position="169"/>
        <end position="180"/>
    </location>
</feature>
<feature type="region of interest" description="Disordered" evidence="1">
    <location>
        <begin position="138"/>
        <end position="180"/>
    </location>
</feature>
<accession>A0AAP6EI31</accession>
<dbReference type="GeneID" id="69807916"/>
<comment type="caution">
    <text evidence="2">The sequence shown here is derived from an EMBL/GenBank/DDBJ whole genome shotgun (WGS) entry which is preliminary data.</text>
</comment>
<feature type="region of interest" description="Disordered" evidence="1">
    <location>
        <begin position="1"/>
        <end position="47"/>
    </location>
</feature>
<organism evidence="2 5">
    <name type="scientific">Streptomyces acidiscabies</name>
    <dbReference type="NCBI Taxonomy" id="42234"/>
    <lineage>
        <taxon>Bacteria</taxon>
        <taxon>Bacillati</taxon>
        <taxon>Actinomycetota</taxon>
        <taxon>Actinomycetes</taxon>
        <taxon>Kitasatosporales</taxon>
        <taxon>Streptomycetaceae</taxon>
        <taxon>Streptomyces</taxon>
    </lineage>
</organism>